<evidence type="ECO:0000313" key="1">
    <source>
        <dbReference type="EMBL" id="KAH3842094.1"/>
    </source>
</evidence>
<dbReference type="EMBL" id="JAIWYP010000004">
    <property type="protein sequence ID" value="KAH3842094.1"/>
    <property type="molecule type" value="Genomic_DNA"/>
</dbReference>
<organism evidence="1 2">
    <name type="scientific">Dreissena polymorpha</name>
    <name type="common">Zebra mussel</name>
    <name type="synonym">Mytilus polymorpha</name>
    <dbReference type="NCBI Taxonomy" id="45954"/>
    <lineage>
        <taxon>Eukaryota</taxon>
        <taxon>Metazoa</taxon>
        <taxon>Spiralia</taxon>
        <taxon>Lophotrochozoa</taxon>
        <taxon>Mollusca</taxon>
        <taxon>Bivalvia</taxon>
        <taxon>Autobranchia</taxon>
        <taxon>Heteroconchia</taxon>
        <taxon>Euheterodonta</taxon>
        <taxon>Imparidentia</taxon>
        <taxon>Neoheterodontei</taxon>
        <taxon>Myida</taxon>
        <taxon>Dreissenoidea</taxon>
        <taxon>Dreissenidae</taxon>
        <taxon>Dreissena</taxon>
    </lineage>
</organism>
<sequence length="51" mass="5889">MKALLYYTIFFDEMTDIATVSEMIVYIRFLEDGMSRSVFLSVFPLQGGDNL</sequence>
<gene>
    <name evidence="1" type="ORF">DPMN_115582</name>
</gene>
<name>A0A9D4KM84_DREPO</name>
<dbReference type="AlphaFoldDB" id="A0A9D4KM84"/>
<keyword evidence="2" id="KW-1185">Reference proteome</keyword>
<reference evidence="1" key="2">
    <citation type="submission" date="2020-11" db="EMBL/GenBank/DDBJ databases">
        <authorList>
            <person name="McCartney M.A."/>
            <person name="Auch B."/>
            <person name="Kono T."/>
            <person name="Mallez S."/>
            <person name="Becker A."/>
            <person name="Gohl D.M."/>
            <person name="Silverstein K.A.T."/>
            <person name="Koren S."/>
            <person name="Bechman K.B."/>
            <person name="Herman A."/>
            <person name="Abrahante J.E."/>
            <person name="Garbe J."/>
        </authorList>
    </citation>
    <scope>NUCLEOTIDE SEQUENCE</scope>
    <source>
        <strain evidence="1">Duluth1</strain>
        <tissue evidence="1">Whole animal</tissue>
    </source>
</reference>
<comment type="caution">
    <text evidence="1">The sequence shown here is derived from an EMBL/GenBank/DDBJ whole genome shotgun (WGS) entry which is preliminary data.</text>
</comment>
<dbReference type="Proteomes" id="UP000828390">
    <property type="component" value="Unassembled WGS sequence"/>
</dbReference>
<protein>
    <submittedName>
        <fullName evidence="1">Uncharacterized protein</fullName>
    </submittedName>
</protein>
<reference evidence="1" key="1">
    <citation type="journal article" date="2019" name="bioRxiv">
        <title>The Genome of the Zebra Mussel, Dreissena polymorpha: A Resource for Invasive Species Research.</title>
        <authorList>
            <person name="McCartney M.A."/>
            <person name="Auch B."/>
            <person name="Kono T."/>
            <person name="Mallez S."/>
            <person name="Zhang Y."/>
            <person name="Obille A."/>
            <person name="Becker A."/>
            <person name="Abrahante J.E."/>
            <person name="Garbe J."/>
            <person name="Badalamenti J.P."/>
            <person name="Herman A."/>
            <person name="Mangelson H."/>
            <person name="Liachko I."/>
            <person name="Sullivan S."/>
            <person name="Sone E.D."/>
            <person name="Koren S."/>
            <person name="Silverstein K.A.T."/>
            <person name="Beckman K.B."/>
            <person name="Gohl D.M."/>
        </authorList>
    </citation>
    <scope>NUCLEOTIDE SEQUENCE</scope>
    <source>
        <strain evidence="1">Duluth1</strain>
        <tissue evidence="1">Whole animal</tissue>
    </source>
</reference>
<proteinExistence type="predicted"/>
<accession>A0A9D4KM84</accession>
<evidence type="ECO:0000313" key="2">
    <source>
        <dbReference type="Proteomes" id="UP000828390"/>
    </source>
</evidence>